<protein>
    <submittedName>
        <fullName evidence="1">Uncharacterized protein</fullName>
    </submittedName>
</protein>
<proteinExistence type="predicted"/>
<sequence length="135" mass="15106">MAEMVGKVDGFGNGCSWDFGFLPNQNEGGSSIRNYKCWHLDLHRAADAGFLCSYPSPMVFHPSKGSSTGFHVHLRKDRMLLSLLDYSWQQLPTSPSSYSKLIVVELLPYFELPMHPCEPPAEESKSILEVLESPS</sequence>
<dbReference type="EMBL" id="JASCZI010242624">
    <property type="protein sequence ID" value="MED6211630.1"/>
    <property type="molecule type" value="Genomic_DNA"/>
</dbReference>
<keyword evidence="2" id="KW-1185">Reference proteome</keyword>
<dbReference type="Proteomes" id="UP001341840">
    <property type="component" value="Unassembled WGS sequence"/>
</dbReference>
<name>A0ABU6YMK0_9FABA</name>
<accession>A0ABU6YMK0</accession>
<gene>
    <name evidence="1" type="ORF">PIB30_075610</name>
</gene>
<organism evidence="1 2">
    <name type="scientific">Stylosanthes scabra</name>
    <dbReference type="NCBI Taxonomy" id="79078"/>
    <lineage>
        <taxon>Eukaryota</taxon>
        <taxon>Viridiplantae</taxon>
        <taxon>Streptophyta</taxon>
        <taxon>Embryophyta</taxon>
        <taxon>Tracheophyta</taxon>
        <taxon>Spermatophyta</taxon>
        <taxon>Magnoliopsida</taxon>
        <taxon>eudicotyledons</taxon>
        <taxon>Gunneridae</taxon>
        <taxon>Pentapetalae</taxon>
        <taxon>rosids</taxon>
        <taxon>fabids</taxon>
        <taxon>Fabales</taxon>
        <taxon>Fabaceae</taxon>
        <taxon>Papilionoideae</taxon>
        <taxon>50 kb inversion clade</taxon>
        <taxon>dalbergioids sensu lato</taxon>
        <taxon>Dalbergieae</taxon>
        <taxon>Pterocarpus clade</taxon>
        <taxon>Stylosanthes</taxon>
    </lineage>
</organism>
<reference evidence="1 2" key="1">
    <citation type="journal article" date="2023" name="Plants (Basel)">
        <title>Bridging the Gap: Combining Genomics and Transcriptomics Approaches to Understand Stylosanthes scabra, an Orphan Legume from the Brazilian Caatinga.</title>
        <authorList>
            <person name="Ferreira-Neto J.R.C."/>
            <person name="da Silva M.D."/>
            <person name="Binneck E."/>
            <person name="de Melo N.F."/>
            <person name="da Silva R.H."/>
            <person name="de Melo A.L.T.M."/>
            <person name="Pandolfi V."/>
            <person name="Bustamante F.O."/>
            <person name="Brasileiro-Vidal A.C."/>
            <person name="Benko-Iseppon A.M."/>
        </authorList>
    </citation>
    <scope>NUCLEOTIDE SEQUENCE [LARGE SCALE GENOMIC DNA]</scope>
    <source>
        <tissue evidence="1">Leaves</tissue>
    </source>
</reference>
<evidence type="ECO:0000313" key="2">
    <source>
        <dbReference type="Proteomes" id="UP001341840"/>
    </source>
</evidence>
<comment type="caution">
    <text evidence="1">The sequence shown here is derived from an EMBL/GenBank/DDBJ whole genome shotgun (WGS) entry which is preliminary data.</text>
</comment>
<evidence type="ECO:0000313" key="1">
    <source>
        <dbReference type="EMBL" id="MED6211630.1"/>
    </source>
</evidence>